<dbReference type="Proteomes" id="UP000053237">
    <property type="component" value="Unassembled WGS sequence"/>
</dbReference>
<protein>
    <submittedName>
        <fullName evidence="3">Uncharacterized protein</fullName>
    </submittedName>
</protein>
<comment type="caution">
    <text evidence="3">The sequence shown here is derived from an EMBL/GenBank/DDBJ whole genome shotgun (WGS) entry which is preliminary data.</text>
</comment>
<evidence type="ECO:0000256" key="2">
    <source>
        <dbReference type="SAM" id="SignalP"/>
    </source>
</evidence>
<keyword evidence="2" id="KW-0732">Signal</keyword>
<sequence>MHMLYLLIITLFLLFFSVRIVPEGFVTSTNTFRDGFIVVNRDNTKDQIASAHETTEVKQQESTRTGNLKSTTLKDDPSVETHTTTIKTQEGDEITIKHGTDGITRISRDENGKITIENEKLKKEREENKTKEQPTVNANVSLPDEKSLAAQN</sequence>
<gene>
    <name evidence="3" type="ORF">BN9_031550</name>
</gene>
<dbReference type="AlphaFoldDB" id="A0A024G7T2"/>
<feature type="compositionally biased region" description="Polar residues" evidence="1">
    <location>
        <begin position="62"/>
        <end position="71"/>
    </location>
</feature>
<feature type="chain" id="PRO_5001532297" evidence="2">
    <location>
        <begin position="21"/>
        <end position="152"/>
    </location>
</feature>
<feature type="compositionally biased region" description="Basic and acidic residues" evidence="1">
    <location>
        <begin position="143"/>
        <end position="152"/>
    </location>
</feature>
<evidence type="ECO:0000256" key="1">
    <source>
        <dbReference type="SAM" id="MobiDB-lite"/>
    </source>
</evidence>
<evidence type="ECO:0000313" key="4">
    <source>
        <dbReference type="Proteomes" id="UP000053237"/>
    </source>
</evidence>
<dbReference type="OrthoDB" id="128131at2759"/>
<feature type="region of interest" description="Disordered" evidence="1">
    <location>
        <begin position="50"/>
        <end position="152"/>
    </location>
</feature>
<feature type="compositionally biased region" description="Basic and acidic residues" evidence="1">
    <location>
        <begin position="94"/>
        <end position="132"/>
    </location>
</feature>
<reference evidence="3 4" key="1">
    <citation type="submission" date="2012-05" db="EMBL/GenBank/DDBJ databases">
        <title>Recombination and specialization in a pathogen metapopulation.</title>
        <authorList>
            <person name="Gardiner A."/>
            <person name="Kemen E."/>
            <person name="Schultz-Larsen T."/>
            <person name="MacLean D."/>
            <person name="Van Oosterhout C."/>
            <person name="Jones J.D.G."/>
        </authorList>
    </citation>
    <scope>NUCLEOTIDE SEQUENCE [LARGE SCALE GENOMIC DNA]</scope>
    <source>
        <strain evidence="3 4">Ac Nc2</strain>
    </source>
</reference>
<proteinExistence type="predicted"/>
<dbReference type="EMBL" id="CAIX01000033">
    <property type="protein sequence ID" value="CCI42371.1"/>
    <property type="molecule type" value="Genomic_DNA"/>
</dbReference>
<accession>A0A024G7T2</accession>
<feature type="signal peptide" evidence="2">
    <location>
        <begin position="1"/>
        <end position="20"/>
    </location>
</feature>
<organism evidence="3 4">
    <name type="scientific">Albugo candida</name>
    <dbReference type="NCBI Taxonomy" id="65357"/>
    <lineage>
        <taxon>Eukaryota</taxon>
        <taxon>Sar</taxon>
        <taxon>Stramenopiles</taxon>
        <taxon>Oomycota</taxon>
        <taxon>Peronosporomycetes</taxon>
        <taxon>Albuginales</taxon>
        <taxon>Albuginaceae</taxon>
        <taxon>Albugo</taxon>
    </lineage>
</organism>
<dbReference type="InParanoid" id="A0A024G7T2"/>
<keyword evidence="4" id="KW-1185">Reference proteome</keyword>
<name>A0A024G7T2_9STRA</name>
<evidence type="ECO:0000313" key="3">
    <source>
        <dbReference type="EMBL" id="CCI42371.1"/>
    </source>
</evidence>